<dbReference type="InterPro" id="IPR023210">
    <property type="entry name" value="NADP_OxRdtase_dom"/>
</dbReference>
<dbReference type="Proteomes" id="UP000383932">
    <property type="component" value="Unassembled WGS sequence"/>
</dbReference>
<dbReference type="Gene3D" id="3.20.20.100">
    <property type="entry name" value="NADP-dependent oxidoreductase domain"/>
    <property type="match status" value="1"/>
</dbReference>
<dbReference type="PANTHER" id="PTHR43364:SF4">
    <property type="entry name" value="NAD(P)-LINKED OXIDOREDUCTASE SUPERFAMILY PROTEIN"/>
    <property type="match status" value="1"/>
</dbReference>
<proteinExistence type="predicted"/>
<accession>A0A5N5QSJ1</accession>
<reference evidence="3 4" key="1">
    <citation type="journal article" date="2019" name="Fungal Biol. Biotechnol.">
        <title>Draft genome sequence of fastidious pathogen Ceratobasidium theobromae, which causes vascular-streak dieback in Theobroma cacao.</title>
        <authorList>
            <person name="Ali S.S."/>
            <person name="Asman A."/>
            <person name="Shao J."/>
            <person name="Firmansyah A.P."/>
            <person name="Susilo A.W."/>
            <person name="Rosmana A."/>
            <person name="McMahon P."/>
            <person name="Junaid M."/>
            <person name="Guest D."/>
            <person name="Kheng T.Y."/>
            <person name="Meinhardt L.W."/>
            <person name="Bailey B.A."/>
        </authorList>
    </citation>
    <scope>NUCLEOTIDE SEQUENCE [LARGE SCALE GENOMIC DNA]</scope>
    <source>
        <strain evidence="3 4">CT2</strain>
    </source>
</reference>
<comment type="caution">
    <text evidence="3">The sequence shown here is derived from an EMBL/GenBank/DDBJ whole genome shotgun (WGS) entry which is preliminary data.</text>
</comment>
<dbReference type="EMBL" id="SSOP01000018">
    <property type="protein sequence ID" value="KAB5594608.1"/>
    <property type="molecule type" value="Genomic_DNA"/>
</dbReference>
<evidence type="ECO:0000256" key="1">
    <source>
        <dbReference type="ARBA" id="ARBA00023002"/>
    </source>
</evidence>
<sequence length="171" mass="19091">MVVSTVPPTGLPHEEAIIVAELWGQNATVDVGAASPTRTTFPQFGLARKHIFRSIKQILKQRQLPHIDILQYYISDANELLAEIMRALNDVVEGGYVQYVVVSSYHVWQLRAMRAYGVTNGLTPYMMFQELESSSFTWAEEGQKTSALEFPNEFTRPLAPLGGTIAFESLA</sequence>
<dbReference type="OrthoDB" id="3137103at2759"/>
<dbReference type="InterPro" id="IPR050523">
    <property type="entry name" value="AKR_Detox_Biosynth"/>
</dbReference>
<evidence type="ECO:0000313" key="4">
    <source>
        <dbReference type="Proteomes" id="UP000383932"/>
    </source>
</evidence>
<dbReference type="AlphaFoldDB" id="A0A5N5QSJ1"/>
<organism evidence="3 4">
    <name type="scientific">Ceratobasidium theobromae</name>
    <dbReference type="NCBI Taxonomy" id="1582974"/>
    <lineage>
        <taxon>Eukaryota</taxon>
        <taxon>Fungi</taxon>
        <taxon>Dikarya</taxon>
        <taxon>Basidiomycota</taxon>
        <taxon>Agaricomycotina</taxon>
        <taxon>Agaricomycetes</taxon>
        <taxon>Cantharellales</taxon>
        <taxon>Ceratobasidiaceae</taxon>
        <taxon>Ceratobasidium</taxon>
    </lineage>
</organism>
<evidence type="ECO:0000259" key="2">
    <source>
        <dbReference type="Pfam" id="PF00248"/>
    </source>
</evidence>
<dbReference type="Pfam" id="PF00248">
    <property type="entry name" value="Aldo_ket_red"/>
    <property type="match status" value="1"/>
</dbReference>
<dbReference type="GO" id="GO:0016491">
    <property type="term" value="F:oxidoreductase activity"/>
    <property type="evidence" value="ECO:0007669"/>
    <property type="project" value="UniProtKB-KW"/>
</dbReference>
<dbReference type="InterPro" id="IPR036812">
    <property type="entry name" value="NAD(P)_OxRdtase_dom_sf"/>
</dbReference>
<keyword evidence="4" id="KW-1185">Reference proteome</keyword>
<evidence type="ECO:0000313" key="3">
    <source>
        <dbReference type="EMBL" id="KAB5594608.1"/>
    </source>
</evidence>
<name>A0A5N5QSJ1_9AGAM</name>
<dbReference type="SUPFAM" id="SSF51430">
    <property type="entry name" value="NAD(P)-linked oxidoreductase"/>
    <property type="match status" value="1"/>
</dbReference>
<gene>
    <name evidence="3" type="ORF">CTheo_1930</name>
</gene>
<feature type="domain" description="NADP-dependent oxidoreductase" evidence="2">
    <location>
        <begin position="41"/>
        <end position="114"/>
    </location>
</feature>
<dbReference type="PANTHER" id="PTHR43364">
    <property type="entry name" value="NADH-SPECIFIC METHYLGLYOXAL REDUCTASE-RELATED"/>
    <property type="match status" value="1"/>
</dbReference>
<keyword evidence="1" id="KW-0560">Oxidoreductase</keyword>
<protein>
    <submittedName>
        <fullName evidence="3">Aldo/keto reductase</fullName>
    </submittedName>
</protein>